<reference evidence="2" key="2">
    <citation type="submission" date="2023-06" db="EMBL/GenBank/DDBJ databases">
        <authorList>
            <person name="Sun Q."/>
            <person name="Zhou Y."/>
        </authorList>
    </citation>
    <scope>NUCLEOTIDE SEQUENCE</scope>
    <source>
        <strain evidence="2">CGMCC 1.10859</strain>
    </source>
</reference>
<gene>
    <name evidence="2" type="ORF">GCM10008024_36900</name>
</gene>
<dbReference type="Proteomes" id="UP000634647">
    <property type="component" value="Unassembled WGS sequence"/>
</dbReference>
<name>A0AAN5A2E3_9RHOB</name>
<dbReference type="Pfam" id="PF22324">
    <property type="entry name" value="HTH_91"/>
    <property type="match status" value="1"/>
</dbReference>
<organism evidence="2 3">
    <name type="scientific">Allgaiera indica</name>
    <dbReference type="NCBI Taxonomy" id="765699"/>
    <lineage>
        <taxon>Bacteria</taxon>
        <taxon>Pseudomonadati</taxon>
        <taxon>Pseudomonadota</taxon>
        <taxon>Alphaproteobacteria</taxon>
        <taxon>Rhodobacterales</taxon>
        <taxon>Paracoccaceae</taxon>
        <taxon>Allgaiera</taxon>
    </lineage>
</organism>
<accession>A0AAN5A2E3</accession>
<protein>
    <recommendedName>
        <fullName evidence="1">Winged helix domain-containing protein</fullName>
    </recommendedName>
</protein>
<evidence type="ECO:0000313" key="2">
    <source>
        <dbReference type="EMBL" id="GHE05561.1"/>
    </source>
</evidence>
<dbReference type="InterPro" id="IPR054382">
    <property type="entry name" value="wHTH_alphaproteobact"/>
</dbReference>
<proteinExistence type="predicted"/>
<sequence length="134" mass="14592">MGRMKDFAPGGWRADQGLPGSSRTLDARIVSQPRNRRQTAKRYRIASIGEAPRDIQLSGRPAWLLEELIRAGSTGLTAADLPAGLRVSGFVMKLRRAGVPIDTLTEANEGVYGGHHGRYRLACRAERLGNSGHD</sequence>
<reference evidence="2" key="1">
    <citation type="journal article" date="2014" name="Int. J. Syst. Evol. Microbiol.">
        <title>Complete genome sequence of Corynebacterium casei LMG S-19264T (=DSM 44701T), isolated from a smear-ripened cheese.</title>
        <authorList>
            <consortium name="US DOE Joint Genome Institute (JGI-PGF)"/>
            <person name="Walter F."/>
            <person name="Albersmeier A."/>
            <person name="Kalinowski J."/>
            <person name="Ruckert C."/>
        </authorList>
    </citation>
    <scope>NUCLEOTIDE SEQUENCE</scope>
    <source>
        <strain evidence="2">CGMCC 1.10859</strain>
    </source>
</reference>
<evidence type="ECO:0000259" key="1">
    <source>
        <dbReference type="Pfam" id="PF22324"/>
    </source>
</evidence>
<dbReference type="AlphaFoldDB" id="A0AAN5A2E3"/>
<feature type="domain" description="Winged helix" evidence="1">
    <location>
        <begin position="55"/>
        <end position="128"/>
    </location>
</feature>
<evidence type="ECO:0000313" key="3">
    <source>
        <dbReference type="Proteomes" id="UP000634647"/>
    </source>
</evidence>
<comment type="caution">
    <text evidence="2">The sequence shown here is derived from an EMBL/GenBank/DDBJ whole genome shotgun (WGS) entry which is preliminary data.</text>
</comment>
<dbReference type="EMBL" id="BNAB01000025">
    <property type="protein sequence ID" value="GHE05561.1"/>
    <property type="molecule type" value="Genomic_DNA"/>
</dbReference>